<evidence type="ECO:0000256" key="3">
    <source>
        <dbReference type="ARBA" id="ARBA00022801"/>
    </source>
</evidence>
<dbReference type="CDD" id="cd17932">
    <property type="entry name" value="DEXQc_UvrD"/>
    <property type="match status" value="1"/>
</dbReference>
<dbReference type="InterPro" id="IPR014017">
    <property type="entry name" value="DNA_helicase_UvrD-like_C"/>
</dbReference>
<dbReference type="Gene3D" id="1.10.10.160">
    <property type="match status" value="1"/>
</dbReference>
<evidence type="ECO:0000256" key="8">
    <source>
        <dbReference type="ARBA" id="ARBA00034617"/>
    </source>
</evidence>
<dbReference type="Proteomes" id="UP001369082">
    <property type="component" value="Unassembled WGS sequence"/>
</dbReference>
<feature type="domain" description="UvrD-like helicase ATP-binding" evidence="13">
    <location>
        <begin position="8"/>
        <end position="286"/>
    </location>
</feature>
<keyword evidence="4 12" id="KW-0347">Helicase</keyword>
<protein>
    <recommendedName>
        <fullName evidence="9">DNA 3'-5' helicase</fullName>
        <ecNumber evidence="9">5.6.2.4</ecNumber>
    </recommendedName>
    <alternativeName>
        <fullName evidence="10">DNA 3'-5' helicase II</fullName>
    </alternativeName>
</protein>
<dbReference type="Pfam" id="PF00580">
    <property type="entry name" value="UvrD-helicase"/>
    <property type="match status" value="1"/>
</dbReference>
<dbReference type="SUPFAM" id="SSF52540">
    <property type="entry name" value="P-loop containing nucleoside triphosphate hydrolases"/>
    <property type="match status" value="1"/>
</dbReference>
<dbReference type="InterPro" id="IPR013986">
    <property type="entry name" value="DExx_box_DNA_helicase_dom_sf"/>
</dbReference>
<name>A0ABU9GQN0_9GAMM</name>
<evidence type="ECO:0000256" key="10">
    <source>
        <dbReference type="ARBA" id="ARBA00034923"/>
    </source>
</evidence>
<evidence type="ECO:0000256" key="2">
    <source>
        <dbReference type="ARBA" id="ARBA00022741"/>
    </source>
</evidence>
<dbReference type="RefSeq" id="WP_341597722.1">
    <property type="nucleotide sequence ID" value="NZ_JBAKAZ010000026.1"/>
</dbReference>
<dbReference type="Pfam" id="PF21196">
    <property type="entry name" value="PcrA_UvrD_tudor"/>
    <property type="match status" value="1"/>
</dbReference>
<evidence type="ECO:0000256" key="11">
    <source>
        <dbReference type="ARBA" id="ARBA00048988"/>
    </source>
</evidence>
<comment type="catalytic activity">
    <reaction evidence="8">
        <text>Couples ATP hydrolysis with the unwinding of duplex DNA by translocating in the 3'-5' direction.</text>
        <dbReference type="EC" id="5.6.2.4"/>
    </reaction>
</comment>
<evidence type="ECO:0000259" key="14">
    <source>
        <dbReference type="PROSITE" id="PS51217"/>
    </source>
</evidence>
<organism evidence="15 16">
    <name type="scientific">Psychromonas aquatilis</name>
    <dbReference type="NCBI Taxonomy" id="2005072"/>
    <lineage>
        <taxon>Bacteria</taxon>
        <taxon>Pseudomonadati</taxon>
        <taxon>Pseudomonadota</taxon>
        <taxon>Gammaproteobacteria</taxon>
        <taxon>Alteromonadales</taxon>
        <taxon>Psychromonadaceae</taxon>
        <taxon>Psychromonas</taxon>
    </lineage>
</organism>
<evidence type="ECO:0000256" key="7">
    <source>
        <dbReference type="ARBA" id="ARBA00023235"/>
    </source>
</evidence>
<evidence type="ECO:0000256" key="1">
    <source>
        <dbReference type="ARBA" id="ARBA00009922"/>
    </source>
</evidence>
<evidence type="ECO:0000256" key="6">
    <source>
        <dbReference type="ARBA" id="ARBA00023125"/>
    </source>
</evidence>
<dbReference type="PANTHER" id="PTHR11070">
    <property type="entry name" value="UVRD / RECB / PCRA DNA HELICASE FAMILY MEMBER"/>
    <property type="match status" value="1"/>
</dbReference>
<gene>
    <name evidence="15" type="primary">uvrD</name>
    <name evidence="15" type="synonym">mutU</name>
    <name evidence="15" type="synonym">recL</name>
    <name evidence="15" type="ORF">V6256_08445</name>
</gene>
<dbReference type="Gene3D" id="1.10.486.10">
    <property type="entry name" value="PCRA, domain 4"/>
    <property type="match status" value="1"/>
</dbReference>
<sequence>MDVSYLLDGLNDHQRAAVSAPEQNMLVLAGAGSGKTRVLTHRIAYLMQVQQIPTYGILAVTFTNKAAKEMRGRIADICPQQIGSMWIGTFHGIAHRLLRLHHQEAKLPEQFQIIDSDDQQKMVKRIIKSLGLDEKYYPPKELQWYINDKKDEGLRSKHIDPGYSLQDKHRLQVYQAYESACQLAGLVDFAELLLRAHELLLENPALLLHYQQRFKHVLVDEFQDTNKLQYAWLTLLTDNDNYLTIVGDDDQSIYGWRGADIENIQRFLKEKQSPVTIRLEQNYRSTGNILKASNQLIQNNNDRLGKELWTSGEDGEPISIYSAFNDYDEVRYVTSQLQTWERAGNKLSECAILYRSNAQSRLFEEQLMAQQIPYHIYGGQRFFDRLEIKDSIAYLRLMNNHQDDAAFERIVNKPKRKIGNTSLDKIRSCAREQGYTLWQASQYLIENNLLSPAAKSSLNGFITLINRFKEETSELPLFQIVDHITQHSGLVAMFEAEKGEKSRSRIENLQELVSATKAFVVPEEEQEMDELTAFLAYAALESGDNQADEFEDAVQLMTMHAAKGLEFPQVFIVGVEEGMFPGQQSATDDTRLAEERRLCYVGLTRAMTKLTLCHAESRRLYGQEKFHAPSRFISELPEENIEYIRLKTQVRRAQPTFEKPKLSITQDIQGFKLGQQVRHAKFGEGTITAQEGSGENSRLQVHFAGVGSKWLMTTYARLEVI</sequence>
<keyword evidence="16" id="KW-1185">Reference proteome</keyword>
<dbReference type="GO" id="GO:0016787">
    <property type="term" value="F:hydrolase activity"/>
    <property type="evidence" value="ECO:0007669"/>
    <property type="project" value="UniProtKB-KW"/>
</dbReference>
<dbReference type="EC" id="5.6.2.4" evidence="9"/>
<dbReference type="PROSITE" id="PS51198">
    <property type="entry name" value="UVRD_HELICASE_ATP_BIND"/>
    <property type="match status" value="1"/>
</dbReference>
<keyword evidence="3 12" id="KW-0378">Hydrolase</keyword>
<dbReference type="InterPro" id="IPR014016">
    <property type="entry name" value="UvrD-like_ATP-bd"/>
</dbReference>
<comment type="caution">
    <text evidence="15">The sequence shown here is derived from an EMBL/GenBank/DDBJ whole genome shotgun (WGS) entry which is preliminary data.</text>
</comment>
<dbReference type="Gene3D" id="3.40.50.300">
    <property type="entry name" value="P-loop containing nucleotide triphosphate hydrolases"/>
    <property type="match status" value="2"/>
</dbReference>
<comment type="similarity">
    <text evidence="1">Belongs to the helicase family. UvrD subfamily.</text>
</comment>
<feature type="domain" description="UvrD-like helicase C-terminal" evidence="14">
    <location>
        <begin position="287"/>
        <end position="564"/>
    </location>
</feature>
<dbReference type="CDD" id="cd18807">
    <property type="entry name" value="SF1_C_UvrD"/>
    <property type="match status" value="1"/>
</dbReference>
<dbReference type="GO" id="GO:0003678">
    <property type="term" value="F:DNA helicase activity"/>
    <property type="evidence" value="ECO:0007669"/>
    <property type="project" value="UniProtKB-EC"/>
</dbReference>
<proteinExistence type="inferred from homology"/>
<feature type="binding site" evidence="12">
    <location>
        <begin position="29"/>
        <end position="36"/>
    </location>
    <ligand>
        <name>ATP</name>
        <dbReference type="ChEBI" id="CHEBI:30616"/>
    </ligand>
</feature>
<accession>A0ABU9GQN0</accession>
<dbReference type="EMBL" id="JBAKAZ010000026">
    <property type="protein sequence ID" value="MEL0629637.1"/>
    <property type="molecule type" value="Genomic_DNA"/>
</dbReference>
<keyword evidence="5 12" id="KW-0067">ATP-binding</keyword>
<dbReference type="InterPro" id="IPR000212">
    <property type="entry name" value="DNA_helicase_UvrD/REP"/>
</dbReference>
<dbReference type="PROSITE" id="PS51217">
    <property type="entry name" value="UVRD_HELICASE_CTER"/>
    <property type="match status" value="1"/>
</dbReference>
<evidence type="ECO:0000256" key="5">
    <source>
        <dbReference type="ARBA" id="ARBA00022840"/>
    </source>
</evidence>
<keyword evidence="2 12" id="KW-0547">Nucleotide-binding</keyword>
<evidence type="ECO:0000313" key="16">
    <source>
        <dbReference type="Proteomes" id="UP001369082"/>
    </source>
</evidence>
<evidence type="ECO:0000256" key="9">
    <source>
        <dbReference type="ARBA" id="ARBA00034808"/>
    </source>
</evidence>
<dbReference type="InterPro" id="IPR027417">
    <property type="entry name" value="P-loop_NTPase"/>
</dbReference>
<evidence type="ECO:0000256" key="12">
    <source>
        <dbReference type="PROSITE-ProRule" id="PRU00560"/>
    </source>
</evidence>
<evidence type="ECO:0000259" key="13">
    <source>
        <dbReference type="PROSITE" id="PS51198"/>
    </source>
</evidence>
<dbReference type="Pfam" id="PF13361">
    <property type="entry name" value="UvrD_C"/>
    <property type="match status" value="1"/>
</dbReference>
<dbReference type="NCBIfam" id="NF008743">
    <property type="entry name" value="PRK11773.1"/>
    <property type="match status" value="1"/>
</dbReference>
<evidence type="ECO:0000256" key="4">
    <source>
        <dbReference type="ARBA" id="ARBA00022806"/>
    </source>
</evidence>
<comment type="catalytic activity">
    <reaction evidence="11">
        <text>ATP + H2O = ADP + phosphate + H(+)</text>
        <dbReference type="Rhea" id="RHEA:13065"/>
        <dbReference type="ChEBI" id="CHEBI:15377"/>
        <dbReference type="ChEBI" id="CHEBI:15378"/>
        <dbReference type="ChEBI" id="CHEBI:30616"/>
        <dbReference type="ChEBI" id="CHEBI:43474"/>
        <dbReference type="ChEBI" id="CHEBI:456216"/>
        <dbReference type="EC" id="5.6.2.4"/>
    </reaction>
</comment>
<keyword evidence="7" id="KW-0413">Isomerase</keyword>
<dbReference type="PANTHER" id="PTHR11070:SF2">
    <property type="entry name" value="ATP-DEPENDENT DNA HELICASE SRS2"/>
    <property type="match status" value="1"/>
</dbReference>
<keyword evidence="6" id="KW-0238">DNA-binding</keyword>
<reference evidence="15 16" key="1">
    <citation type="submission" date="2024-02" db="EMBL/GenBank/DDBJ databases">
        <title>Bacteria isolated from the canopy kelp, Nereocystis luetkeana.</title>
        <authorList>
            <person name="Pfister C.A."/>
            <person name="Younker I.T."/>
            <person name="Light S.H."/>
        </authorList>
    </citation>
    <scope>NUCLEOTIDE SEQUENCE [LARGE SCALE GENOMIC DNA]</scope>
    <source>
        <strain evidence="15 16">TI.1.05</strain>
    </source>
</reference>
<evidence type="ECO:0000313" key="15">
    <source>
        <dbReference type="EMBL" id="MEL0629637.1"/>
    </source>
</evidence>